<organism evidence="2 3">
    <name type="scientific">Turneriella parva (strain ATCC BAA-1111 / DSM 21527 / NCTC 11395 / H)</name>
    <name type="common">Leptospira parva</name>
    <dbReference type="NCBI Taxonomy" id="869212"/>
    <lineage>
        <taxon>Bacteria</taxon>
        <taxon>Pseudomonadati</taxon>
        <taxon>Spirochaetota</taxon>
        <taxon>Spirochaetia</taxon>
        <taxon>Leptospirales</taxon>
        <taxon>Leptospiraceae</taxon>
        <taxon>Turneriella</taxon>
    </lineage>
</organism>
<name>I4B4Q8_TURPD</name>
<protein>
    <recommendedName>
        <fullName evidence="1">N-acetyltransferase domain-containing protein</fullName>
    </recommendedName>
</protein>
<dbReference type="Gene3D" id="3.40.630.30">
    <property type="match status" value="1"/>
</dbReference>
<proteinExistence type="predicted"/>
<keyword evidence="3" id="KW-1185">Reference proteome</keyword>
<dbReference type="GO" id="GO:0016747">
    <property type="term" value="F:acyltransferase activity, transferring groups other than amino-acyl groups"/>
    <property type="evidence" value="ECO:0007669"/>
    <property type="project" value="InterPro"/>
</dbReference>
<dbReference type="EMBL" id="CP002959">
    <property type="protein sequence ID" value="AFM12265.1"/>
    <property type="molecule type" value="Genomic_DNA"/>
</dbReference>
<reference evidence="2 3" key="1">
    <citation type="submission" date="2012-06" db="EMBL/GenBank/DDBJ databases">
        <title>The complete chromosome of genome of Turneriella parva DSM 21527.</title>
        <authorList>
            <consortium name="US DOE Joint Genome Institute (JGI-PGF)"/>
            <person name="Lucas S."/>
            <person name="Han J."/>
            <person name="Lapidus A."/>
            <person name="Bruce D."/>
            <person name="Goodwin L."/>
            <person name="Pitluck S."/>
            <person name="Peters L."/>
            <person name="Kyrpides N."/>
            <person name="Mavromatis K."/>
            <person name="Ivanova N."/>
            <person name="Mikhailova N."/>
            <person name="Chertkov O."/>
            <person name="Detter J.C."/>
            <person name="Tapia R."/>
            <person name="Han C."/>
            <person name="Land M."/>
            <person name="Hauser L."/>
            <person name="Markowitz V."/>
            <person name="Cheng J.-F."/>
            <person name="Hugenholtz P."/>
            <person name="Woyke T."/>
            <person name="Wu D."/>
            <person name="Gronow S."/>
            <person name="Wellnitz S."/>
            <person name="Brambilla E."/>
            <person name="Klenk H.-P."/>
            <person name="Eisen J.A."/>
        </authorList>
    </citation>
    <scope>NUCLEOTIDE SEQUENCE [LARGE SCALE GENOMIC DNA]</scope>
    <source>
        <strain evidence="3">ATCC BAA-1111 / DSM 21527 / NCTC 11395 / H</strain>
    </source>
</reference>
<sequence>MPTPNEQERRYEPLTLRQFGIELRRMVENDKEVVRLGRNKDFVRENHVYRKIISEAEQDKWFDEMNRKEHYVFVVIHEEKRIGVVYLRDIPENRASSTCGLFFWDDDYISTRIPVFAALLALDFASYHCEVNRIESIVLKDNTAGIKMYTFFGFDLEEKDGDSFLISISRETYLRKRDSLMNFIKRAIKNKAEHELRVFGSPGSLNYDIVNRLLASYANAAT</sequence>
<feature type="domain" description="N-acetyltransferase" evidence="1">
    <location>
        <begin position="21"/>
        <end position="179"/>
    </location>
</feature>
<evidence type="ECO:0000259" key="1">
    <source>
        <dbReference type="PROSITE" id="PS51186"/>
    </source>
</evidence>
<dbReference type="RefSeq" id="WP_014802776.1">
    <property type="nucleotide sequence ID" value="NC_018020.1"/>
</dbReference>
<dbReference type="InterPro" id="IPR000182">
    <property type="entry name" value="GNAT_dom"/>
</dbReference>
<dbReference type="AlphaFoldDB" id="I4B4Q8"/>
<dbReference type="PROSITE" id="PS51186">
    <property type="entry name" value="GNAT"/>
    <property type="match status" value="1"/>
</dbReference>
<accession>I4B4Q8</accession>
<gene>
    <name evidence="2" type="ordered locus">Turpa_1617</name>
</gene>
<dbReference type="Pfam" id="PF13302">
    <property type="entry name" value="Acetyltransf_3"/>
    <property type="match status" value="1"/>
</dbReference>
<dbReference type="OrthoDB" id="9799096at2"/>
<dbReference type="InterPro" id="IPR016181">
    <property type="entry name" value="Acyl_CoA_acyltransferase"/>
</dbReference>
<dbReference type="HOGENOM" id="CLU_1244903_0_0_12"/>
<dbReference type="SUPFAM" id="SSF55729">
    <property type="entry name" value="Acyl-CoA N-acyltransferases (Nat)"/>
    <property type="match status" value="1"/>
</dbReference>
<evidence type="ECO:0000313" key="2">
    <source>
        <dbReference type="EMBL" id="AFM12265.1"/>
    </source>
</evidence>
<dbReference type="STRING" id="869212.Turpa_1617"/>
<dbReference type="Proteomes" id="UP000006048">
    <property type="component" value="Chromosome"/>
</dbReference>
<dbReference type="KEGG" id="tpx:Turpa_1617"/>
<evidence type="ECO:0000313" key="3">
    <source>
        <dbReference type="Proteomes" id="UP000006048"/>
    </source>
</evidence>